<dbReference type="AlphaFoldDB" id="A0A6G4U964"/>
<feature type="domain" description="Thiopeptide-type bacteriocin biosynthesis" evidence="1">
    <location>
        <begin position="23"/>
        <end position="278"/>
    </location>
</feature>
<proteinExistence type="predicted"/>
<dbReference type="Pfam" id="PF14028">
    <property type="entry name" value="Lant_dehydr_C"/>
    <property type="match status" value="1"/>
</dbReference>
<keyword evidence="3" id="KW-1185">Reference proteome</keyword>
<evidence type="ECO:0000313" key="3">
    <source>
        <dbReference type="Proteomes" id="UP000481583"/>
    </source>
</evidence>
<dbReference type="NCBIfam" id="TIGR03891">
    <property type="entry name" value="thiopep_ocin"/>
    <property type="match status" value="1"/>
</dbReference>
<dbReference type="Proteomes" id="UP000481583">
    <property type="component" value="Unassembled WGS sequence"/>
</dbReference>
<organism evidence="2 3">
    <name type="scientific">Streptomyces coryli</name>
    <dbReference type="NCBI Taxonomy" id="1128680"/>
    <lineage>
        <taxon>Bacteria</taxon>
        <taxon>Bacillati</taxon>
        <taxon>Actinomycetota</taxon>
        <taxon>Actinomycetes</taxon>
        <taxon>Kitasatosporales</taxon>
        <taxon>Streptomycetaceae</taxon>
        <taxon>Streptomyces</taxon>
    </lineage>
</organism>
<reference evidence="2 3" key="1">
    <citation type="submission" date="2020-02" db="EMBL/GenBank/DDBJ databases">
        <title>Whole-genome analyses of novel actinobacteria.</title>
        <authorList>
            <person name="Sahin N."/>
        </authorList>
    </citation>
    <scope>NUCLEOTIDE SEQUENCE [LARGE SCALE GENOMIC DNA]</scope>
    <source>
        <strain evidence="2 3">A7024</strain>
    </source>
</reference>
<dbReference type="InterPro" id="IPR023809">
    <property type="entry name" value="Thiopep_bacteriocin_synth_dom"/>
</dbReference>
<accession>A0A6G4U964</accession>
<evidence type="ECO:0000313" key="2">
    <source>
        <dbReference type="EMBL" id="NGN67721.1"/>
    </source>
</evidence>
<sequence length="287" mass="31629">MIHHRDEELPAACGSAQRPPSEWLHFALEPRDAGMLRRVLAELRTLAADSLVAGDVADFFFVRKPPGLRVRFRCAEGRADAVDERVRTALDEWRRDGLVAAWSPGAYEPEEFLFGGPVSMAHVHRVFTADSLAWLGFHTEADPGPVWAMSLRMIRGLLDALGIVGWEDLDVWDRLRRQAGRGFAGDGQPPAAAPAAAALRAAWADPRQPAAVLSPQALRLAEEYGQEVTATAARWREEYFTAGRPAVGPREAAAFVIVFHWNRAGLSAVRQALITSALTARPRWAER</sequence>
<evidence type="ECO:0000259" key="1">
    <source>
        <dbReference type="Pfam" id="PF14028"/>
    </source>
</evidence>
<comment type="caution">
    <text evidence="2">The sequence shown here is derived from an EMBL/GenBank/DDBJ whole genome shotgun (WGS) entry which is preliminary data.</text>
</comment>
<dbReference type="EMBL" id="JAAKZV010000159">
    <property type="protein sequence ID" value="NGN67721.1"/>
    <property type="molecule type" value="Genomic_DNA"/>
</dbReference>
<name>A0A6G4U964_9ACTN</name>
<dbReference type="RefSeq" id="WP_165241015.1">
    <property type="nucleotide sequence ID" value="NZ_JAAKZV010000159.1"/>
</dbReference>
<protein>
    <recommendedName>
        <fullName evidence="1">Thiopeptide-type bacteriocin biosynthesis domain-containing protein</fullName>
    </recommendedName>
</protein>
<gene>
    <name evidence="2" type="ORF">G5C51_27955</name>
</gene>